<dbReference type="AlphaFoldDB" id="F3ZWA8"/>
<dbReference type="InterPro" id="IPR031316">
    <property type="entry name" value="FlgM_C"/>
</dbReference>
<dbReference type="GO" id="GO:0045892">
    <property type="term" value="P:negative regulation of DNA-templated transcription"/>
    <property type="evidence" value="ECO:0007669"/>
    <property type="project" value="InterPro"/>
</dbReference>
<dbReference type="HOGENOM" id="CLU_169011_3_3_9"/>
<keyword evidence="6" id="KW-0804">Transcription</keyword>
<protein>
    <recommendedName>
        <fullName evidence="2">Negative regulator of flagellin synthesis</fullName>
    </recommendedName>
</protein>
<reference evidence="8 9" key="2">
    <citation type="journal article" date="2011" name="Stand. Genomic Sci.">
        <title>Complete genome sequence of Mahella australiensis type strain (50-1 BON).</title>
        <authorList>
            <person name="Sikorski J."/>
            <person name="Teshima H."/>
            <person name="Nolan M."/>
            <person name="Lucas S."/>
            <person name="Hammon N."/>
            <person name="Deshpande S."/>
            <person name="Cheng J.F."/>
            <person name="Pitluck S."/>
            <person name="Liolios K."/>
            <person name="Pagani I."/>
            <person name="Ivanova N."/>
            <person name="Huntemann M."/>
            <person name="Mavromatis K."/>
            <person name="Ovchinikova G."/>
            <person name="Pati A."/>
            <person name="Tapia R."/>
            <person name="Han C."/>
            <person name="Goodwin L."/>
            <person name="Chen A."/>
            <person name="Palaniappan K."/>
            <person name="Land M."/>
            <person name="Hauser L."/>
            <person name="Ngatchou-Djao O.D."/>
            <person name="Rohde M."/>
            <person name="Pukall R."/>
            <person name="Spring S."/>
            <person name="Abt B."/>
            <person name="Goker M."/>
            <person name="Detter J.C."/>
            <person name="Woyke T."/>
            <person name="Bristow J."/>
            <person name="Markowitz V."/>
            <person name="Hugenholtz P."/>
            <person name="Eisen J.A."/>
            <person name="Kyrpides N.C."/>
            <person name="Klenk H.P."/>
            <person name="Lapidus A."/>
        </authorList>
    </citation>
    <scope>NUCLEOTIDE SEQUENCE [LARGE SCALE GENOMIC DNA]</scope>
    <source>
        <strain evidence="9">DSM 15567 / CIP 107919 / 50-1 BON</strain>
    </source>
</reference>
<dbReference type="InterPro" id="IPR035890">
    <property type="entry name" value="Anti-sigma-28_factor_FlgM_sf"/>
</dbReference>
<evidence type="ECO:0000256" key="3">
    <source>
        <dbReference type="ARBA" id="ARBA00022491"/>
    </source>
</evidence>
<reference evidence="9" key="1">
    <citation type="submission" date="2010-11" db="EMBL/GenBank/DDBJ databases">
        <title>The complete genome of Mahella australiensis DSM 15567.</title>
        <authorList>
            <consortium name="US DOE Joint Genome Institute (JGI-PGF)"/>
            <person name="Lucas S."/>
            <person name="Copeland A."/>
            <person name="Lapidus A."/>
            <person name="Bruce D."/>
            <person name="Goodwin L."/>
            <person name="Pitluck S."/>
            <person name="Kyrpides N."/>
            <person name="Mavromatis K."/>
            <person name="Pagani I."/>
            <person name="Ivanova N."/>
            <person name="Teshima H."/>
            <person name="Brettin T."/>
            <person name="Detter J.C."/>
            <person name="Han C."/>
            <person name="Tapia R."/>
            <person name="Land M."/>
            <person name="Hauser L."/>
            <person name="Markowitz V."/>
            <person name="Cheng J.-F."/>
            <person name="Hugenholtz P."/>
            <person name="Woyke T."/>
            <person name="Wu D."/>
            <person name="Spring S."/>
            <person name="Pukall R."/>
            <person name="Steenblock K."/>
            <person name="Schneider S."/>
            <person name="Klenk H.-P."/>
            <person name="Eisen J.A."/>
        </authorList>
    </citation>
    <scope>NUCLEOTIDE SEQUENCE [LARGE SCALE GENOMIC DNA]</scope>
    <source>
        <strain evidence="9">DSM 15567 / CIP 107919 / 50-1 BON</strain>
    </source>
</reference>
<keyword evidence="9" id="KW-1185">Reference proteome</keyword>
<dbReference type="KEGG" id="mas:Mahau_2351"/>
<sequence>MRIEPGNNAQRIWQVYKNQKMLLAKGKGVPDTAKDGMTLSDEARLFKDIAIAAKAAPDIRQDKVESIKNAINSGLYNIDAGKIAEGIISEIGFDQKA</sequence>
<dbReference type="RefSeq" id="WP_013781943.1">
    <property type="nucleotide sequence ID" value="NC_015520.1"/>
</dbReference>
<dbReference type="GO" id="GO:0044781">
    <property type="term" value="P:bacterial-type flagellum organization"/>
    <property type="evidence" value="ECO:0007669"/>
    <property type="project" value="UniProtKB-KW"/>
</dbReference>
<dbReference type="InterPro" id="IPR007412">
    <property type="entry name" value="FlgM"/>
</dbReference>
<gene>
    <name evidence="8" type="ordered locus">Mahau_2351</name>
</gene>
<dbReference type="SUPFAM" id="SSF101498">
    <property type="entry name" value="Anti-sigma factor FlgM"/>
    <property type="match status" value="1"/>
</dbReference>
<dbReference type="Proteomes" id="UP000008457">
    <property type="component" value="Chromosome"/>
</dbReference>
<dbReference type="EMBL" id="CP002360">
    <property type="protein sequence ID" value="AEE97517.1"/>
    <property type="molecule type" value="Genomic_DNA"/>
</dbReference>
<evidence type="ECO:0000256" key="1">
    <source>
        <dbReference type="ARBA" id="ARBA00005322"/>
    </source>
</evidence>
<feature type="domain" description="Anti-sigma-28 factor FlgM C-terminal" evidence="7">
    <location>
        <begin position="35"/>
        <end position="88"/>
    </location>
</feature>
<keyword evidence="4" id="KW-1005">Bacterial flagellum biogenesis</keyword>
<evidence type="ECO:0000313" key="9">
    <source>
        <dbReference type="Proteomes" id="UP000008457"/>
    </source>
</evidence>
<organism evidence="8 9">
    <name type="scientific">Mahella australiensis (strain DSM 15567 / CIP 107919 / 50-1 BON)</name>
    <dbReference type="NCBI Taxonomy" id="697281"/>
    <lineage>
        <taxon>Bacteria</taxon>
        <taxon>Bacillati</taxon>
        <taxon>Bacillota</taxon>
        <taxon>Clostridia</taxon>
        <taxon>Thermoanaerobacterales</taxon>
        <taxon>Thermoanaerobacterales Family IV. Incertae Sedis</taxon>
        <taxon>Mahella</taxon>
    </lineage>
</organism>
<name>F3ZWA8_MAHA5</name>
<accession>F3ZWA8</accession>
<evidence type="ECO:0000313" key="8">
    <source>
        <dbReference type="EMBL" id="AEE97517.1"/>
    </source>
</evidence>
<dbReference type="Pfam" id="PF04316">
    <property type="entry name" value="FlgM"/>
    <property type="match status" value="1"/>
</dbReference>
<evidence type="ECO:0000256" key="2">
    <source>
        <dbReference type="ARBA" id="ARBA00017823"/>
    </source>
</evidence>
<dbReference type="NCBIfam" id="TIGR03824">
    <property type="entry name" value="FlgM_jcvi"/>
    <property type="match status" value="1"/>
</dbReference>
<proteinExistence type="inferred from homology"/>
<dbReference type="eggNOG" id="COG2747">
    <property type="taxonomic scope" value="Bacteria"/>
</dbReference>
<evidence type="ECO:0000256" key="6">
    <source>
        <dbReference type="ARBA" id="ARBA00023163"/>
    </source>
</evidence>
<evidence type="ECO:0000256" key="4">
    <source>
        <dbReference type="ARBA" id="ARBA00022795"/>
    </source>
</evidence>
<evidence type="ECO:0000259" key="7">
    <source>
        <dbReference type="Pfam" id="PF04316"/>
    </source>
</evidence>
<keyword evidence="5" id="KW-0805">Transcription regulation</keyword>
<dbReference type="OrthoDB" id="9796126at2"/>
<keyword evidence="3" id="KW-0678">Repressor</keyword>
<dbReference type="STRING" id="697281.Mahau_2351"/>
<comment type="similarity">
    <text evidence="1">Belongs to the FlgM family.</text>
</comment>
<evidence type="ECO:0000256" key="5">
    <source>
        <dbReference type="ARBA" id="ARBA00023015"/>
    </source>
</evidence>